<reference evidence="2" key="1">
    <citation type="submission" date="2016-05" db="EMBL/GenBank/DDBJ databases">
        <title>Comparative genomics of biotechnologically important yeasts.</title>
        <authorList>
            <consortium name="DOE Joint Genome Institute"/>
            <person name="Riley R."/>
            <person name="Haridas S."/>
            <person name="Wolfe K.H."/>
            <person name="Lopes M.R."/>
            <person name="Hittinger C.T."/>
            <person name="Goker M."/>
            <person name="Salamov A."/>
            <person name="Wisecaver J."/>
            <person name="Long T.M."/>
            <person name="Aerts A.L."/>
            <person name="Barry K."/>
            <person name="Choi C."/>
            <person name="Clum A."/>
            <person name="Coughlan A.Y."/>
            <person name="Deshpande S."/>
            <person name="Douglass A.P."/>
            <person name="Hanson S.J."/>
            <person name="Klenk H.-P."/>
            <person name="Labutti K."/>
            <person name="Lapidus A."/>
            <person name="Lindquist E."/>
            <person name="Lipzen A."/>
            <person name="Meier-Kolthoff J.P."/>
            <person name="Ohm R.A."/>
            <person name="Otillar R.P."/>
            <person name="Pangilinan J."/>
            <person name="Peng Y."/>
            <person name="Rokas A."/>
            <person name="Rosa C.A."/>
            <person name="Scheuner C."/>
            <person name="Sibirny A.A."/>
            <person name="Slot J.C."/>
            <person name="Stielow J.B."/>
            <person name="Sun H."/>
            <person name="Kurtzman C.P."/>
            <person name="Blackwell M."/>
            <person name="Grigoriev I.V."/>
            <person name="Jeffries T.W."/>
        </authorList>
    </citation>
    <scope>NUCLEOTIDE SEQUENCE [LARGE SCALE GENOMIC DNA]</scope>
    <source>
        <strain evidence="2">NRRL Y-17324</strain>
    </source>
</reference>
<proteinExistence type="predicted"/>
<dbReference type="AlphaFoldDB" id="A0A1E4SIK0"/>
<gene>
    <name evidence="1" type="ORF">CANTADRAFT_26291</name>
</gene>
<accession>A0A1E4SIK0</accession>
<dbReference type="RefSeq" id="XP_020064453.1">
    <property type="nucleotide sequence ID" value="XM_020207723.1"/>
</dbReference>
<organism evidence="1 2">
    <name type="scientific">Suhomyces tanzawaensis NRRL Y-17324</name>
    <dbReference type="NCBI Taxonomy" id="984487"/>
    <lineage>
        <taxon>Eukaryota</taxon>
        <taxon>Fungi</taxon>
        <taxon>Dikarya</taxon>
        <taxon>Ascomycota</taxon>
        <taxon>Saccharomycotina</taxon>
        <taxon>Pichiomycetes</taxon>
        <taxon>Debaryomycetaceae</taxon>
        <taxon>Suhomyces</taxon>
    </lineage>
</organism>
<evidence type="ECO:0000313" key="2">
    <source>
        <dbReference type="Proteomes" id="UP000094285"/>
    </source>
</evidence>
<name>A0A1E4SIK0_9ASCO</name>
<dbReference type="GeneID" id="30981860"/>
<dbReference type="EMBL" id="KV453912">
    <property type="protein sequence ID" value="ODV79331.1"/>
    <property type="molecule type" value="Genomic_DNA"/>
</dbReference>
<sequence>MLHKLTHSRSSVAHWLGGDPFKIGAGMSTQLLSGKVFWLLVKIVEESSIGAKSR</sequence>
<dbReference type="Proteomes" id="UP000094285">
    <property type="component" value="Unassembled WGS sequence"/>
</dbReference>
<keyword evidence="2" id="KW-1185">Reference proteome</keyword>
<protein>
    <submittedName>
        <fullName evidence="1">Uncharacterized protein</fullName>
    </submittedName>
</protein>
<evidence type="ECO:0000313" key="1">
    <source>
        <dbReference type="EMBL" id="ODV79331.1"/>
    </source>
</evidence>